<dbReference type="GO" id="GO:0016881">
    <property type="term" value="F:acid-amino acid ligase activity"/>
    <property type="evidence" value="ECO:0007669"/>
    <property type="project" value="InterPro"/>
</dbReference>
<dbReference type="Pfam" id="PF02875">
    <property type="entry name" value="Mur_ligase_C"/>
    <property type="match status" value="1"/>
</dbReference>
<evidence type="ECO:0000256" key="3">
    <source>
        <dbReference type="ARBA" id="ARBA00022840"/>
    </source>
</evidence>
<protein>
    <recommendedName>
        <fullName evidence="8">Mur ligase central domain-containing protein</fullName>
    </recommendedName>
</protein>
<dbReference type="InterPro" id="IPR036615">
    <property type="entry name" value="Mur_ligase_C_dom_sf"/>
</dbReference>
<dbReference type="InterPro" id="IPR051046">
    <property type="entry name" value="MurCDEF_CellWall_CoF430Synth"/>
</dbReference>
<keyword evidence="2" id="KW-0547">Nucleotide-binding</keyword>
<comment type="caution">
    <text evidence="6">The sequence shown here is derived from an EMBL/GenBank/DDBJ whole genome shotgun (WGS) entry which is preliminary data.</text>
</comment>
<proteinExistence type="predicted"/>
<evidence type="ECO:0000313" key="6">
    <source>
        <dbReference type="EMBL" id="PIU69068.1"/>
    </source>
</evidence>
<evidence type="ECO:0000313" key="7">
    <source>
        <dbReference type="Proteomes" id="UP000229916"/>
    </source>
</evidence>
<accession>A0A2M7ANY0</accession>
<evidence type="ECO:0000259" key="4">
    <source>
        <dbReference type="Pfam" id="PF02875"/>
    </source>
</evidence>
<dbReference type="Gene3D" id="3.90.190.20">
    <property type="entry name" value="Mur ligase, C-terminal domain"/>
    <property type="match status" value="1"/>
</dbReference>
<feature type="domain" description="Mur ligase C-terminal" evidence="4">
    <location>
        <begin position="286"/>
        <end position="413"/>
    </location>
</feature>
<dbReference type="AlphaFoldDB" id="A0A2M7ANY0"/>
<feature type="domain" description="Mur ligase central" evidence="5">
    <location>
        <begin position="34"/>
        <end position="243"/>
    </location>
</feature>
<dbReference type="Proteomes" id="UP000229916">
    <property type="component" value="Unassembled WGS sequence"/>
</dbReference>
<organism evidence="6 7">
    <name type="scientific">candidate division WWE3 bacterium CG06_land_8_20_14_3_00_42_16</name>
    <dbReference type="NCBI Taxonomy" id="1975083"/>
    <lineage>
        <taxon>Bacteria</taxon>
        <taxon>Katanobacteria</taxon>
    </lineage>
</organism>
<evidence type="ECO:0000256" key="2">
    <source>
        <dbReference type="ARBA" id="ARBA00022741"/>
    </source>
</evidence>
<evidence type="ECO:0008006" key="8">
    <source>
        <dbReference type="Google" id="ProtNLM"/>
    </source>
</evidence>
<dbReference type="PANTHER" id="PTHR43024:SF1">
    <property type="entry name" value="UDP-N-ACETYLMURAMOYL-TRIPEPTIDE--D-ALANYL-D-ALANINE LIGASE"/>
    <property type="match status" value="1"/>
</dbReference>
<dbReference type="SUPFAM" id="SSF53623">
    <property type="entry name" value="MurD-like peptide ligases, catalytic domain"/>
    <property type="match status" value="1"/>
</dbReference>
<dbReference type="Pfam" id="PF08245">
    <property type="entry name" value="Mur_ligase_M"/>
    <property type="match status" value="1"/>
</dbReference>
<dbReference type="GO" id="GO:0005524">
    <property type="term" value="F:ATP binding"/>
    <property type="evidence" value="ECO:0007669"/>
    <property type="project" value="UniProtKB-KW"/>
</dbReference>
<dbReference type="InterPro" id="IPR013221">
    <property type="entry name" value="Mur_ligase_cen"/>
</dbReference>
<evidence type="ECO:0000256" key="1">
    <source>
        <dbReference type="ARBA" id="ARBA00022598"/>
    </source>
</evidence>
<dbReference type="Gene3D" id="3.40.1190.10">
    <property type="entry name" value="Mur-like, catalytic domain"/>
    <property type="match status" value="1"/>
</dbReference>
<dbReference type="PANTHER" id="PTHR43024">
    <property type="entry name" value="UDP-N-ACETYLMURAMOYL-TRIPEPTIDE--D-ALANYL-D-ALANINE LIGASE"/>
    <property type="match status" value="1"/>
</dbReference>
<evidence type="ECO:0000259" key="5">
    <source>
        <dbReference type="Pfam" id="PF08245"/>
    </source>
</evidence>
<keyword evidence="3" id="KW-0067">ATP-binding</keyword>
<reference evidence="7" key="1">
    <citation type="submission" date="2017-09" db="EMBL/GenBank/DDBJ databases">
        <title>Depth-based differentiation of microbial function through sediment-hosted aquifers and enrichment of novel symbionts in the deep terrestrial subsurface.</title>
        <authorList>
            <person name="Probst A.J."/>
            <person name="Ladd B."/>
            <person name="Jarett J.K."/>
            <person name="Geller-Mcgrath D.E."/>
            <person name="Sieber C.M.K."/>
            <person name="Emerson J.B."/>
            <person name="Anantharaman K."/>
            <person name="Thomas B.C."/>
            <person name="Malmstrom R."/>
            <person name="Stieglmeier M."/>
            <person name="Klingl A."/>
            <person name="Woyke T."/>
            <person name="Ryan C.M."/>
            <person name="Banfield J.F."/>
        </authorList>
    </citation>
    <scope>NUCLEOTIDE SEQUENCE [LARGE SCALE GENOMIC DNA]</scope>
</reference>
<name>A0A2M7ANY0_UNCKA</name>
<dbReference type="EMBL" id="PEWD01000033">
    <property type="protein sequence ID" value="PIU69068.1"/>
    <property type="molecule type" value="Genomic_DNA"/>
</dbReference>
<keyword evidence="1" id="KW-0436">Ligase</keyword>
<gene>
    <name evidence="6" type="ORF">COS81_01495</name>
</gene>
<dbReference type="SUPFAM" id="SSF53244">
    <property type="entry name" value="MurD-like peptide ligases, peptide-binding domain"/>
    <property type="match status" value="1"/>
</dbReference>
<dbReference type="InterPro" id="IPR036565">
    <property type="entry name" value="Mur-like_cat_sf"/>
</dbReference>
<dbReference type="InterPro" id="IPR004101">
    <property type="entry name" value="Mur_ligase_C"/>
</dbReference>
<sequence length="459" mass="51035">MRKIKEFLYLILLSILKAAVRKKIKTVQPQIVGVSGSVGKTSFIHLLHEVVQADFATRTTFQANSEAGLPLGILGLREKLKGFDFLSWLKVLCFVPAAAFSRAKDFNLLIAEMGIDGPREPKNMSYLLKIVKPQIGVLLNVELVHTEQFSQVLPPAERDRKDRILALIAAEKGKIVTSLSPRAVAIVNGDSSYFKPLIAKIKAQLLTFGSAGNVDFRLTGHSCDLKGTVFEFIHQSAKYTLHLKNQHLFPAYGETIAAVVATAWTLGIPVNTSIDRLEKMFHLPPGRFSTLAGKKNSTILDSSYNSSPKALQAAIQLVGRLKVKGAKIAVLGDMRELGDLACREHQKIATLIQDHFEWAILIGPLLKQYTYPELIQLGFPQDKILVFKTAEGVGEVILTQILKNQDLVLVKGSQNTLYLETVVKSLLHKPEGAQDNLCRQTDDWEKLRQRFFKAHPNNR</sequence>